<evidence type="ECO:0000313" key="1">
    <source>
        <dbReference type="EMBL" id="MET3790687.1"/>
    </source>
</evidence>
<comment type="caution">
    <text evidence="1">The sequence shown here is derived from an EMBL/GenBank/DDBJ whole genome shotgun (WGS) entry which is preliminary data.</text>
</comment>
<keyword evidence="2" id="KW-1185">Reference proteome</keyword>
<sequence length="127" mass="14478">MMTVDRGEPDLYVKLPERPDLVGTMMRGHTMGAIKDGWIVYYYDLRRRPSDDLVGELCIVMTEGGRKLIRYLRRGHLPGTWDLVTDSGNHILDVVLQWAEKVVLIQPYVPNGEELAKLAKHNSVSTE</sequence>
<accession>A0ABV2MYM1</accession>
<proteinExistence type="predicted"/>
<organism evidence="1 2">
    <name type="scientific">Aquamicrobium terrae</name>
    <dbReference type="NCBI Taxonomy" id="1324945"/>
    <lineage>
        <taxon>Bacteria</taxon>
        <taxon>Pseudomonadati</taxon>
        <taxon>Pseudomonadota</taxon>
        <taxon>Alphaproteobacteria</taxon>
        <taxon>Hyphomicrobiales</taxon>
        <taxon>Phyllobacteriaceae</taxon>
        <taxon>Aquamicrobium</taxon>
    </lineage>
</organism>
<dbReference type="Proteomes" id="UP001549076">
    <property type="component" value="Unassembled WGS sequence"/>
</dbReference>
<gene>
    <name evidence="1" type="ORF">ABID37_000878</name>
</gene>
<name>A0ABV2MYM1_9HYPH</name>
<dbReference type="EMBL" id="JBEPML010000002">
    <property type="protein sequence ID" value="MET3790687.1"/>
    <property type="molecule type" value="Genomic_DNA"/>
</dbReference>
<reference evidence="1 2" key="1">
    <citation type="submission" date="2024-06" db="EMBL/GenBank/DDBJ databases">
        <title>Genomic Encyclopedia of Type Strains, Phase IV (KMG-IV): sequencing the most valuable type-strain genomes for metagenomic binning, comparative biology and taxonomic classification.</title>
        <authorList>
            <person name="Goeker M."/>
        </authorList>
    </citation>
    <scope>NUCLEOTIDE SEQUENCE [LARGE SCALE GENOMIC DNA]</scope>
    <source>
        <strain evidence="1 2">DSM 27865</strain>
    </source>
</reference>
<evidence type="ECO:0000313" key="2">
    <source>
        <dbReference type="Proteomes" id="UP001549076"/>
    </source>
</evidence>
<protein>
    <submittedName>
        <fullName evidence="1">Uncharacterized protein</fullName>
    </submittedName>
</protein>
<dbReference type="RefSeq" id="WP_354192874.1">
    <property type="nucleotide sequence ID" value="NZ_JBEPML010000002.1"/>
</dbReference>